<dbReference type="AlphaFoldDB" id="A0AAV4F1B8"/>
<keyword evidence="1" id="KW-0677">Repeat</keyword>
<dbReference type="PANTHER" id="PTHR24198:SF194">
    <property type="entry name" value="INVERSIN-A"/>
    <property type="match status" value="1"/>
</dbReference>
<gene>
    <name evidence="4" type="ORF">ElyMa_001964900</name>
</gene>
<evidence type="ECO:0000256" key="3">
    <source>
        <dbReference type="PROSITE-ProRule" id="PRU00023"/>
    </source>
</evidence>
<dbReference type="PROSITE" id="PS50297">
    <property type="entry name" value="ANK_REP_REGION"/>
    <property type="match status" value="1"/>
</dbReference>
<dbReference type="EMBL" id="BMAT01004013">
    <property type="protein sequence ID" value="GFR66245.1"/>
    <property type="molecule type" value="Genomic_DNA"/>
</dbReference>
<protein>
    <submittedName>
        <fullName evidence="4">Serine/threonine-protein kinase TNNI3K-like</fullName>
    </submittedName>
</protein>
<keyword evidence="5" id="KW-1185">Reference proteome</keyword>
<keyword evidence="4" id="KW-0808">Transferase</keyword>
<accession>A0AAV4F1B8</accession>
<reference evidence="4 5" key="1">
    <citation type="journal article" date="2021" name="Elife">
        <title>Chloroplast acquisition without the gene transfer in kleptoplastic sea slugs, Plakobranchus ocellatus.</title>
        <authorList>
            <person name="Maeda T."/>
            <person name="Takahashi S."/>
            <person name="Yoshida T."/>
            <person name="Shimamura S."/>
            <person name="Takaki Y."/>
            <person name="Nagai Y."/>
            <person name="Toyoda A."/>
            <person name="Suzuki Y."/>
            <person name="Arimoto A."/>
            <person name="Ishii H."/>
            <person name="Satoh N."/>
            <person name="Nishiyama T."/>
            <person name="Hasebe M."/>
            <person name="Maruyama T."/>
            <person name="Minagawa J."/>
            <person name="Obokata J."/>
            <person name="Shigenobu S."/>
        </authorList>
    </citation>
    <scope>NUCLEOTIDE SEQUENCE [LARGE SCALE GENOMIC DNA]</scope>
</reference>
<evidence type="ECO:0000313" key="5">
    <source>
        <dbReference type="Proteomes" id="UP000762676"/>
    </source>
</evidence>
<comment type="caution">
    <text evidence="4">The sequence shown here is derived from an EMBL/GenBank/DDBJ whole genome shotgun (WGS) entry which is preliminary data.</text>
</comment>
<sequence length="222" mass="24252">MGNYKSRPTISCTDELKKKISESYALFRSKVIEDLRPKDSDWTEVQLAVANCCDTQLLTKLLDDTNYLEKTDAGLNLLHIACISGAPCSQLEKLIQKGVSVNALTKNNFSALHLSTYRIAKILLESGAKIDMGDLVKFSSLHIACHFGHEKVVELLLSNGSDINISGSVRDRPIHLASSKANLKIMQLLVEGTSQQKADGTSPVSTELTNQSCHSVLTSVFS</sequence>
<proteinExistence type="predicted"/>
<organism evidence="4 5">
    <name type="scientific">Elysia marginata</name>
    <dbReference type="NCBI Taxonomy" id="1093978"/>
    <lineage>
        <taxon>Eukaryota</taxon>
        <taxon>Metazoa</taxon>
        <taxon>Spiralia</taxon>
        <taxon>Lophotrochozoa</taxon>
        <taxon>Mollusca</taxon>
        <taxon>Gastropoda</taxon>
        <taxon>Heterobranchia</taxon>
        <taxon>Euthyneura</taxon>
        <taxon>Panpulmonata</taxon>
        <taxon>Sacoglossa</taxon>
        <taxon>Placobranchoidea</taxon>
        <taxon>Plakobranchidae</taxon>
        <taxon>Elysia</taxon>
    </lineage>
</organism>
<dbReference type="InterPro" id="IPR002110">
    <property type="entry name" value="Ankyrin_rpt"/>
</dbReference>
<dbReference type="PROSITE" id="PS50088">
    <property type="entry name" value="ANK_REPEAT"/>
    <property type="match status" value="1"/>
</dbReference>
<dbReference type="SMART" id="SM00248">
    <property type="entry name" value="ANK"/>
    <property type="match status" value="4"/>
</dbReference>
<keyword evidence="4" id="KW-0418">Kinase</keyword>
<dbReference type="InterPro" id="IPR036770">
    <property type="entry name" value="Ankyrin_rpt-contain_sf"/>
</dbReference>
<evidence type="ECO:0000256" key="2">
    <source>
        <dbReference type="ARBA" id="ARBA00023043"/>
    </source>
</evidence>
<evidence type="ECO:0000313" key="4">
    <source>
        <dbReference type="EMBL" id="GFR66245.1"/>
    </source>
</evidence>
<dbReference type="Proteomes" id="UP000762676">
    <property type="component" value="Unassembled WGS sequence"/>
</dbReference>
<feature type="repeat" description="ANK" evidence="3">
    <location>
        <begin position="136"/>
        <end position="168"/>
    </location>
</feature>
<dbReference type="Pfam" id="PF12796">
    <property type="entry name" value="Ank_2"/>
    <property type="match status" value="1"/>
</dbReference>
<name>A0AAV4F1B8_9GAST</name>
<evidence type="ECO:0000256" key="1">
    <source>
        <dbReference type="ARBA" id="ARBA00022737"/>
    </source>
</evidence>
<keyword evidence="2 3" id="KW-0040">ANK repeat</keyword>
<dbReference type="Gene3D" id="1.25.40.20">
    <property type="entry name" value="Ankyrin repeat-containing domain"/>
    <property type="match status" value="1"/>
</dbReference>
<dbReference type="Pfam" id="PF13637">
    <property type="entry name" value="Ank_4"/>
    <property type="match status" value="1"/>
</dbReference>
<dbReference type="PANTHER" id="PTHR24198">
    <property type="entry name" value="ANKYRIN REPEAT AND PROTEIN KINASE DOMAIN-CONTAINING PROTEIN"/>
    <property type="match status" value="1"/>
</dbReference>
<dbReference type="SUPFAM" id="SSF48403">
    <property type="entry name" value="Ankyrin repeat"/>
    <property type="match status" value="1"/>
</dbReference>
<dbReference type="GO" id="GO:0016301">
    <property type="term" value="F:kinase activity"/>
    <property type="evidence" value="ECO:0007669"/>
    <property type="project" value="UniProtKB-KW"/>
</dbReference>